<dbReference type="RefSeq" id="WP_392396226.1">
    <property type="nucleotide sequence ID" value="NZ_JAURTK010000026.1"/>
</dbReference>
<organism evidence="2 3">
    <name type="scientific">Paraburkholderia caledonica</name>
    <dbReference type="NCBI Taxonomy" id="134536"/>
    <lineage>
        <taxon>Bacteria</taxon>
        <taxon>Pseudomonadati</taxon>
        <taxon>Pseudomonadota</taxon>
        <taxon>Betaproteobacteria</taxon>
        <taxon>Burkholderiales</taxon>
        <taxon>Burkholderiaceae</taxon>
        <taxon>Paraburkholderia</taxon>
    </lineage>
</organism>
<dbReference type="EMBL" id="JAURTK010000026">
    <property type="protein sequence ID" value="MDP9651672.1"/>
    <property type="molecule type" value="Genomic_DNA"/>
</dbReference>
<accession>A0AB73IQM1</accession>
<evidence type="ECO:0000313" key="3">
    <source>
        <dbReference type="Proteomes" id="UP001229486"/>
    </source>
</evidence>
<dbReference type="AlphaFoldDB" id="A0AB73IQM1"/>
<gene>
    <name evidence="2" type="ORF">J2793_007147</name>
</gene>
<sequence length="122" mass="13565">MGRYYRTFNNMCWPAPSEDLGDLSHILTYGEPTKEQLLVCASVINAYQHMIGLSHASRVKVISELRLGPNGPAPVKWEAPFDGHCGASRDGECGKSWCPQLRDGEPAKSGRHCPHDKRDDDE</sequence>
<protein>
    <submittedName>
        <fullName evidence="2">Uncharacterized protein</fullName>
    </submittedName>
</protein>
<feature type="region of interest" description="Disordered" evidence="1">
    <location>
        <begin position="99"/>
        <end position="122"/>
    </location>
</feature>
<evidence type="ECO:0000256" key="1">
    <source>
        <dbReference type="SAM" id="MobiDB-lite"/>
    </source>
</evidence>
<dbReference type="Proteomes" id="UP001229486">
    <property type="component" value="Unassembled WGS sequence"/>
</dbReference>
<proteinExistence type="predicted"/>
<reference evidence="2" key="1">
    <citation type="submission" date="2023-07" db="EMBL/GenBank/DDBJ databases">
        <title>Sorghum-associated microbial communities from plants grown in Nebraska, USA.</title>
        <authorList>
            <person name="Schachtman D."/>
        </authorList>
    </citation>
    <scope>NUCLEOTIDE SEQUENCE</scope>
    <source>
        <strain evidence="2">DS1061</strain>
    </source>
</reference>
<evidence type="ECO:0000313" key="2">
    <source>
        <dbReference type="EMBL" id="MDP9651672.1"/>
    </source>
</evidence>
<comment type="caution">
    <text evidence="2">The sequence shown here is derived from an EMBL/GenBank/DDBJ whole genome shotgun (WGS) entry which is preliminary data.</text>
</comment>
<name>A0AB73IQM1_9BURK</name>